<sequence>MKKLLSLLCSAVIMFSFTACGNTSEKKEENQSSKENVVSTDEKKPEEQQKEEKKIEVGQTITSSSAEITIKKIEFSYDVLPDDVSGFYTHYPAEKGHVYIHVDTDVKNIQKQQLEADDILTVTADYNNGYQYSGDPIPEDSSTGFTYANITSIDPLSTLGVRYLIDCPQEVEESQNPVILKFMIDNEEYVYKMR</sequence>
<proteinExistence type="predicted"/>
<dbReference type="PATRIC" id="fig|796941.3.peg.1707"/>
<dbReference type="Proteomes" id="UP000005244">
    <property type="component" value="Unassembled WGS sequence"/>
</dbReference>
<dbReference type="PROSITE" id="PS51257">
    <property type="entry name" value="PROKAR_LIPOPROTEIN"/>
    <property type="match status" value="1"/>
</dbReference>
<feature type="signal peptide" evidence="3">
    <location>
        <begin position="1"/>
        <end position="21"/>
    </location>
</feature>
<organism evidence="4 5">
    <name type="scientific">Peptoanaerobacter stomatis</name>
    <dbReference type="NCBI Taxonomy" id="796937"/>
    <lineage>
        <taxon>Bacteria</taxon>
        <taxon>Bacillati</taxon>
        <taxon>Bacillota</taxon>
        <taxon>Clostridia</taxon>
        <taxon>Peptostreptococcales</taxon>
        <taxon>Filifactoraceae</taxon>
        <taxon>Peptoanaerobacter</taxon>
    </lineage>
</organism>
<dbReference type="RefSeq" id="WP_009531415.1">
    <property type="nucleotide sequence ID" value="NZ_ALNK01000028.1"/>
</dbReference>
<protein>
    <submittedName>
        <fullName evidence="4">Putative lipoprotein</fullName>
    </submittedName>
</protein>
<keyword evidence="5" id="KW-1185">Reference proteome</keyword>
<feature type="compositionally biased region" description="Basic and acidic residues" evidence="2">
    <location>
        <begin position="40"/>
        <end position="56"/>
    </location>
</feature>
<dbReference type="AlphaFoldDB" id="J5UB54"/>
<evidence type="ECO:0000256" key="3">
    <source>
        <dbReference type="SAM" id="SignalP"/>
    </source>
</evidence>
<dbReference type="EMBL" id="ALNK01000028">
    <property type="protein sequence ID" value="EJU21174.1"/>
    <property type="molecule type" value="Genomic_DNA"/>
</dbReference>
<reference evidence="4 5" key="1">
    <citation type="submission" date="2012-07" db="EMBL/GenBank/DDBJ databases">
        <authorList>
            <person name="Durkin A.S."/>
            <person name="McCorrison J."/>
            <person name="Torralba M."/>
            <person name="Gillis M."/>
            <person name="Methe B."/>
            <person name="Sutton G."/>
            <person name="Nelson K.E."/>
        </authorList>
    </citation>
    <scope>NUCLEOTIDE SEQUENCE [LARGE SCALE GENOMIC DNA]</scope>
    <source>
        <strain evidence="4 5">OBRC8</strain>
    </source>
</reference>
<dbReference type="Gene3D" id="2.60.40.1240">
    <property type="match status" value="1"/>
</dbReference>
<feature type="region of interest" description="Disordered" evidence="2">
    <location>
        <begin position="24"/>
        <end position="56"/>
    </location>
</feature>
<keyword evidence="1 3" id="KW-0732">Signal</keyword>
<name>J5UB54_9FIRM</name>
<evidence type="ECO:0000256" key="1">
    <source>
        <dbReference type="ARBA" id="ARBA00022729"/>
    </source>
</evidence>
<gene>
    <name evidence="4" type="ORF">HMPREF1143_1985</name>
</gene>
<feature type="chain" id="PRO_5039162534" evidence="3">
    <location>
        <begin position="22"/>
        <end position="194"/>
    </location>
</feature>
<evidence type="ECO:0000256" key="2">
    <source>
        <dbReference type="SAM" id="MobiDB-lite"/>
    </source>
</evidence>
<accession>J5UB54</accession>
<evidence type="ECO:0000313" key="5">
    <source>
        <dbReference type="Proteomes" id="UP000005244"/>
    </source>
</evidence>
<dbReference type="InterPro" id="IPR029050">
    <property type="entry name" value="Immunoprotect_excell_Ig-like"/>
</dbReference>
<comment type="caution">
    <text evidence="4">The sequence shown here is derived from an EMBL/GenBank/DDBJ whole genome shotgun (WGS) entry which is preliminary data.</text>
</comment>
<keyword evidence="4" id="KW-0449">Lipoprotein</keyword>
<evidence type="ECO:0000313" key="4">
    <source>
        <dbReference type="EMBL" id="EJU21174.1"/>
    </source>
</evidence>